<reference evidence="1" key="1">
    <citation type="submission" date="2018-04" db="EMBL/GenBank/DDBJ databases">
        <title>WGS assembly of Panicum hallii.</title>
        <authorList>
            <person name="Lovell J."/>
            <person name="Jenkins J."/>
            <person name="Lowry D."/>
            <person name="Mamidi S."/>
            <person name="Sreedasyam A."/>
            <person name="Weng X."/>
            <person name="Barry K."/>
            <person name="Bonette J."/>
            <person name="Campitelli B."/>
            <person name="Daum C."/>
            <person name="Gordon S."/>
            <person name="Gould B."/>
            <person name="Lipzen A."/>
            <person name="Macqueen A."/>
            <person name="Palacio-Mejia J."/>
            <person name="Plott C."/>
            <person name="Shakirov E."/>
            <person name="Shu S."/>
            <person name="Yoshinaga Y."/>
            <person name="Zane M."/>
            <person name="Rokhsar D."/>
            <person name="Grimwood J."/>
            <person name="Schmutz J."/>
            <person name="Juenger T."/>
        </authorList>
    </citation>
    <scope>NUCLEOTIDE SEQUENCE [LARGE SCALE GENOMIC DNA]</scope>
    <source>
        <strain evidence="1">FIL2</strain>
    </source>
</reference>
<name>A0A2T8ILX5_9POAL</name>
<proteinExistence type="predicted"/>
<dbReference type="AlphaFoldDB" id="A0A2T8ILX5"/>
<accession>A0A2T8ILX5</accession>
<dbReference type="Gramene" id="PVH38678">
    <property type="protein sequence ID" value="PVH38678"/>
    <property type="gene ID" value="PAHAL_5G325400"/>
</dbReference>
<protein>
    <submittedName>
        <fullName evidence="1">Uncharacterized protein</fullName>
    </submittedName>
</protein>
<gene>
    <name evidence="1" type="ORF">PAHAL_5G325400</name>
</gene>
<dbReference type="EMBL" id="CM008050">
    <property type="protein sequence ID" value="PVH38678.1"/>
    <property type="molecule type" value="Genomic_DNA"/>
</dbReference>
<dbReference type="Proteomes" id="UP000243499">
    <property type="component" value="Chromosome 5"/>
</dbReference>
<evidence type="ECO:0000313" key="1">
    <source>
        <dbReference type="EMBL" id="PVH38678.1"/>
    </source>
</evidence>
<sequence>MLKKDGRGHLIRLTSARVAWIELCSSKSSSTSPPSFSVMRSFMPAQRRYSSGTKGSSGTRWYTCCGRRPS</sequence>
<organism evidence="1">
    <name type="scientific">Panicum hallii</name>
    <dbReference type="NCBI Taxonomy" id="206008"/>
    <lineage>
        <taxon>Eukaryota</taxon>
        <taxon>Viridiplantae</taxon>
        <taxon>Streptophyta</taxon>
        <taxon>Embryophyta</taxon>
        <taxon>Tracheophyta</taxon>
        <taxon>Spermatophyta</taxon>
        <taxon>Magnoliopsida</taxon>
        <taxon>Liliopsida</taxon>
        <taxon>Poales</taxon>
        <taxon>Poaceae</taxon>
        <taxon>PACMAD clade</taxon>
        <taxon>Panicoideae</taxon>
        <taxon>Panicodae</taxon>
        <taxon>Paniceae</taxon>
        <taxon>Panicinae</taxon>
        <taxon>Panicum</taxon>
        <taxon>Panicum sect. Panicum</taxon>
    </lineage>
</organism>